<dbReference type="InterPro" id="IPR050490">
    <property type="entry name" value="Bact_solute-bd_prot1"/>
</dbReference>
<keyword evidence="4 5" id="KW-0732">Signal</keyword>
<organism evidence="6 7">
    <name type="scientific">Gleimia hominis</name>
    <dbReference type="NCBI Taxonomy" id="595468"/>
    <lineage>
        <taxon>Bacteria</taxon>
        <taxon>Bacillati</taxon>
        <taxon>Actinomycetota</taxon>
        <taxon>Actinomycetes</taxon>
        <taxon>Actinomycetales</taxon>
        <taxon>Actinomycetaceae</taxon>
        <taxon>Gleimia</taxon>
    </lineage>
</organism>
<dbReference type="PANTHER" id="PTHR43649">
    <property type="entry name" value="ARABINOSE-BINDING PROTEIN-RELATED"/>
    <property type="match status" value="1"/>
</dbReference>
<dbReference type="RefSeq" id="WP_313271653.1">
    <property type="nucleotide sequence ID" value="NZ_JASXSX010000001.1"/>
</dbReference>
<proteinExistence type="inferred from homology"/>
<evidence type="ECO:0000256" key="4">
    <source>
        <dbReference type="ARBA" id="ARBA00022729"/>
    </source>
</evidence>
<evidence type="ECO:0000256" key="3">
    <source>
        <dbReference type="ARBA" id="ARBA00022448"/>
    </source>
</evidence>
<evidence type="ECO:0000256" key="2">
    <source>
        <dbReference type="ARBA" id="ARBA00008520"/>
    </source>
</evidence>
<protein>
    <submittedName>
        <fullName evidence="6">Sugar ABC transporter substrate-binding protein</fullName>
    </submittedName>
</protein>
<feature type="chain" id="PRO_5047258625" evidence="5">
    <location>
        <begin position="29"/>
        <end position="432"/>
    </location>
</feature>
<evidence type="ECO:0000256" key="5">
    <source>
        <dbReference type="SAM" id="SignalP"/>
    </source>
</evidence>
<dbReference type="PROSITE" id="PS51257">
    <property type="entry name" value="PROKAR_LIPOPROTEIN"/>
    <property type="match status" value="1"/>
</dbReference>
<evidence type="ECO:0000313" key="7">
    <source>
        <dbReference type="Proteomes" id="UP001247542"/>
    </source>
</evidence>
<dbReference type="Pfam" id="PF01547">
    <property type="entry name" value="SBP_bac_1"/>
    <property type="match status" value="1"/>
</dbReference>
<dbReference type="InterPro" id="IPR006059">
    <property type="entry name" value="SBP"/>
</dbReference>
<feature type="signal peptide" evidence="5">
    <location>
        <begin position="1"/>
        <end position="28"/>
    </location>
</feature>
<keyword evidence="7" id="KW-1185">Reference proteome</keyword>
<dbReference type="CDD" id="cd13585">
    <property type="entry name" value="PBP2_TMBP_like"/>
    <property type="match status" value="1"/>
</dbReference>
<name>A0ABU3IAT6_9ACTO</name>
<comment type="subcellular location">
    <subcellularLocation>
        <location evidence="1">Cell envelope</location>
    </subcellularLocation>
</comment>
<keyword evidence="3" id="KW-0813">Transport</keyword>
<comment type="caution">
    <text evidence="6">The sequence shown here is derived from an EMBL/GenBank/DDBJ whole genome shotgun (WGS) entry which is preliminary data.</text>
</comment>
<dbReference type="SUPFAM" id="SSF53850">
    <property type="entry name" value="Periplasmic binding protein-like II"/>
    <property type="match status" value="1"/>
</dbReference>
<dbReference type="PANTHER" id="PTHR43649:SF31">
    <property type="entry name" value="SN-GLYCEROL-3-PHOSPHATE-BINDING PERIPLASMIC PROTEIN UGPB"/>
    <property type="match status" value="1"/>
</dbReference>
<evidence type="ECO:0000313" key="6">
    <source>
        <dbReference type="EMBL" id="MDT3766612.1"/>
    </source>
</evidence>
<dbReference type="Gene3D" id="3.40.190.10">
    <property type="entry name" value="Periplasmic binding protein-like II"/>
    <property type="match status" value="1"/>
</dbReference>
<gene>
    <name evidence="6" type="ORF">QS713_00805</name>
</gene>
<sequence length="432" mass="47500">MFFPKLRRVCAVAATVLLLAGCSGGGDAGGDKTQDVNADTKAKLNISIWDKNQLPSLNKMIEGFNKKYPKIEVKPSVEDYDNYWLKMRTQAESDNLPDVFWMNGPNFQLYASNGQLAPLEELAKNKQVDKGKYPEALIDLYTYDNKLYGVPKDFDTIGVWYNKKLLKEAGVDEPKDNWTWDEFHDAAVKAGEHFKDKGIHGVVTNIVGSGQTSYYNTVPAAGGSILKDGKSGYDSPETIEGLQLWADLIHDGGMPQTKMMSTTWPIDIFSSGKAAMLWDGSWVAGPLKDKLGDDADNYDVAYLPKVKNMSTVIHGMSWAVSSKTKQMAAAQALAAYLGSEEAQLVDAQMGTAIPAYEGTQDEWLKVAPDWNLKSFIDSAENNSVPYPVSKNTSAWNEKENEILVPAFDAGGSMEDAAKKLASEMNDLLAKEK</sequence>
<evidence type="ECO:0000256" key="1">
    <source>
        <dbReference type="ARBA" id="ARBA00004196"/>
    </source>
</evidence>
<comment type="similarity">
    <text evidence="2">Belongs to the bacterial solute-binding protein 1 family.</text>
</comment>
<dbReference type="Proteomes" id="UP001247542">
    <property type="component" value="Unassembled WGS sequence"/>
</dbReference>
<accession>A0ABU3IAT6</accession>
<reference evidence="6 7" key="1">
    <citation type="submission" date="2023-06" db="EMBL/GenBank/DDBJ databases">
        <title>Draft genome sequence of Gleimia hominis type strain CCUG 57540T.</title>
        <authorList>
            <person name="Salva-Serra F."/>
            <person name="Cardew S."/>
            <person name="Jensie Markopoulos S."/>
            <person name="Ohlen M."/>
            <person name="Inganas E."/>
            <person name="Svensson-Stadler L."/>
            <person name="Moore E.R.B."/>
        </authorList>
    </citation>
    <scope>NUCLEOTIDE SEQUENCE [LARGE SCALE GENOMIC DNA]</scope>
    <source>
        <strain evidence="6 7">CCUG 57540</strain>
    </source>
</reference>
<dbReference type="EMBL" id="JASXSX010000001">
    <property type="protein sequence ID" value="MDT3766612.1"/>
    <property type="molecule type" value="Genomic_DNA"/>
</dbReference>